<reference evidence="1 2" key="1">
    <citation type="journal article" date="2021" name="Hortic Res">
        <title>The domestication of Cucurbita argyrosperma as revealed by the genome of its wild relative.</title>
        <authorList>
            <person name="Barrera-Redondo J."/>
            <person name="Sanchez-de la Vega G."/>
            <person name="Aguirre-Liguori J.A."/>
            <person name="Castellanos-Morales G."/>
            <person name="Gutierrez-Guerrero Y.T."/>
            <person name="Aguirre-Dugua X."/>
            <person name="Aguirre-Planter E."/>
            <person name="Tenaillon M.I."/>
            <person name="Lira-Saade R."/>
            <person name="Eguiarte L.E."/>
        </authorList>
    </citation>
    <scope>NUCLEOTIDE SEQUENCE [LARGE SCALE GENOMIC DNA]</scope>
    <source>
        <strain evidence="1">JBR-2021</strain>
    </source>
</reference>
<evidence type="ECO:0000313" key="2">
    <source>
        <dbReference type="Proteomes" id="UP000685013"/>
    </source>
</evidence>
<protein>
    <submittedName>
        <fullName evidence="1">Uncharacterized protein</fullName>
    </submittedName>
</protein>
<keyword evidence="2" id="KW-1185">Reference proteome</keyword>
<accession>A0AAV6N316</accession>
<sequence length="69" mass="7679">MVPLSPQLYQLEPGGFQDQQGLPVPLGPLGSALPDLLDSQSMIAMSPSNHNSRLISRYRLSSRLRNRLY</sequence>
<dbReference type="EMBL" id="JAGKQH010000010">
    <property type="protein sequence ID" value="KAG6590339.1"/>
    <property type="molecule type" value="Genomic_DNA"/>
</dbReference>
<dbReference type="AlphaFoldDB" id="A0AAV6N316"/>
<gene>
    <name evidence="1" type="ORF">SDJN03_15762</name>
</gene>
<organism evidence="1 2">
    <name type="scientific">Cucurbita argyrosperma subsp. sororia</name>
    <dbReference type="NCBI Taxonomy" id="37648"/>
    <lineage>
        <taxon>Eukaryota</taxon>
        <taxon>Viridiplantae</taxon>
        <taxon>Streptophyta</taxon>
        <taxon>Embryophyta</taxon>
        <taxon>Tracheophyta</taxon>
        <taxon>Spermatophyta</taxon>
        <taxon>Magnoliopsida</taxon>
        <taxon>eudicotyledons</taxon>
        <taxon>Gunneridae</taxon>
        <taxon>Pentapetalae</taxon>
        <taxon>rosids</taxon>
        <taxon>fabids</taxon>
        <taxon>Cucurbitales</taxon>
        <taxon>Cucurbitaceae</taxon>
        <taxon>Cucurbiteae</taxon>
        <taxon>Cucurbita</taxon>
    </lineage>
</organism>
<comment type="caution">
    <text evidence="1">The sequence shown here is derived from an EMBL/GenBank/DDBJ whole genome shotgun (WGS) entry which is preliminary data.</text>
</comment>
<evidence type="ECO:0000313" key="1">
    <source>
        <dbReference type="EMBL" id="KAG6590339.1"/>
    </source>
</evidence>
<feature type="non-terminal residue" evidence="1">
    <location>
        <position position="1"/>
    </location>
</feature>
<proteinExistence type="predicted"/>
<name>A0AAV6N316_9ROSI</name>
<dbReference type="Proteomes" id="UP000685013">
    <property type="component" value="Chromosome 10"/>
</dbReference>